<dbReference type="RefSeq" id="WP_160497642.1">
    <property type="nucleotide sequence ID" value="NZ_WUBI01000001.1"/>
</dbReference>
<feature type="transmembrane region" description="Helical" evidence="1">
    <location>
        <begin position="6"/>
        <end position="26"/>
    </location>
</feature>
<accession>A0A7X3IIQ3</accession>
<dbReference type="GO" id="GO:0016787">
    <property type="term" value="F:hydrolase activity"/>
    <property type="evidence" value="ECO:0007669"/>
    <property type="project" value="UniProtKB-KW"/>
</dbReference>
<sequence>MGAIVTVVLVYGLQLVVFLLLLWLSWRFFDRRYRRKDEDASRRDLMSGRFTPTPEIFVDPRDGLKYQVYYNKDTGEREYVRIK</sequence>
<organism evidence="2 3">
    <name type="scientific">Paenibacillus dendrobii</name>
    <dbReference type="NCBI Taxonomy" id="2691084"/>
    <lineage>
        <taxon>Bacteria</taxon>
        <taxon>Bacillati</taxon>
        <taxon>Bacillota</taxon>
        <taxon>Bacilli</taxon>
        <taxon>Bacillales</taxon>
        <taxon>Paenibacillaceae</taxon>
        <taxon>Paenibacillus</taxon>
    </lineage>
</organism>
<keyword evidence="3" id="KW-1185">Reference proteome</keyword>
<keyword evidence="1" id="KW-0812">Transmembrane</keyword>
<dbReference type="Proteomes" id="UP000460318">
    <property type="component" value="Unassembled WGS sequence"/>
</dbReference>
<protein>
    <submittedName>
        <fullName evidence="2">HD family phosphohydrolase</fullName>
    </submittedName>
</protein>
<dbReference type="AlphaFoldDB" id="A0A7X3IIQ3"/>
<comment type="caution">
    <text evidence="2">The sequence shown here is derived from an EMBL/GenBank/DDBJ whole genome shotgun (WGS) entry which is preliminary data.</text>
</comment>
<name>A0A7X3IIQ3_9BACL</name>
<keyword evidence="1" id="KW-0472">Membrane</keyword>
<keyword evidence="1" id="KW-1133">Transmembrane helix</keyword>
<proteinExistence type="predicted"/>
<evidence type="ECO:0000313" key="2">
    <source>
        <dbReference type="EMBL" id="MWV44201.1"/>
    </source>
</evidence>
<dbReference type="EMBL" id="WUBI01000001">
    <property type="protein sequence ID" value="MWV44201.1"/>
    <property type="molecule type" value="Genomic_DNA"/>
</dbReference>
<evidence type="ECO:0000313" key="3">
    <source>
        <dbReference type="Proteomes" id="UP000460318"/>
    </source>
</evidence>
<reference evidence="2 3" key="1">
    <citation type="submission" date="2019-12" db="EMBL/GenBank/DDBJ databases">
        <title>Paenibacillus sp. nov., an endophytic bacterium isolated from the stem of Dendrobium.</title>
        <authorList>
            <person name="Zhao R."/>
        </authorList>
    </citation>
    <scope>NUCLEOTIDE SEQUENCE [LARGE SCALE GENOMIC DNA]</scope>
    <source>
        <strain evidence="2 3">HJL G12</strain>
    </source>
</reference>
<keyword evidence="2" id="KW-0378">Hydrolase</keyword>
<gene>
    <name evidence="2" type="ORF">GRF59_11215</name>
</gene>
<evidence type="ECO:0000256" key="1">
    <source>
        <dbReference type="SAM" id="Phobius"/>
    </source>
</evidence>